<dbReference type="EMBL" id="CP044399">
    <property type="protein sequence ID" value="QFI37642.1"/>
    <property type="molecule type" value="Genomic_DNA"/>
</dbReference>
<feature type="domain" description="Putative DNA-binding" evidence="1">
    <location>
        <begin position="15"/>
        <end position="108"/>
    </location>
</feature>
<accession>A0A5J6WMG1</accession>
<dbReference type="KEGG" id="mmaa:FR932_07185"/>
<dbReference type="Proteomes" id="UP000327424">
    <property type="component" value="Chromosome"/>
</dbReference>
<gene>
    <name evidence="2" type="ORF">FR932_07185</name>
</gene>
<organism evidence="2 3">
    <name type="scientific">Moritella marina ATCC 15381</name>
    <dbReference type="NCBI Taxonomy" id="1202962"/>
    <lineage>
        <taxon>Bacteria</taxon>
        <taxon>Pseudomonadati</taxon>
        <taxon>Pseudomonadota</taxon>
        <taxon>Gammaproteobacteria</taxon>
        <taxon>Alteromonadales</taxon>
        <taxon>Moritellaceae</taxon>
        <taxon>Moritella</taxon>
    </lineage>
</organism>
<dbReference type="Pfam" id="PF09836">
    <property type="entry name" value="DUF2063"/>
    <property type="match status" value="1"/>
</dbReference>
<evidence type="ECO:0000259" key="1">
    <source>
        <dbReference type="Pfam" id="PF09836"/>
    </source>
</evidence>
<dbReference type="InterPro" id="IPR044922">
    <property type="entry name" value="DUF2063_N_sf"/>
</dbReference>
<dbReference type="OrthoDB" id="4146344at2"/>
<dbReference type="InterPro" id="IPR018640">
    <property type="entry name" value="DUF2063"/>
</dbReference>
<reference evidence="2 3" key="1">
    <citation type="submission" date="2019-09" db="EMBL/GenBank/DDBJ databases">
        <title>Hybrid Assembly of the complete Genome of the Deep-Sea Bacterium Moritella marina from long Nanopore and Illumina reads.</title>
        <authorList>
            <person name="Magin S."/>
            <person name="Georgoulis A."/>
            <person name="Papadimitriou K."/>
            <person name="Iliakis G."/>
            <person name="Vorgias C.E."/>
        </authorList>
    </citation>
    <scope>NUCLEOTIDE SEQUENCE [LARGE SCALE GENOMIC DNA]</scope>
    <source>
        <strain evidence="2 3">MP-1</strain>
    </source>
</reference>
<evidence type="ECO:0000313" key="2">
    <source>
        <dbReference type="EMBL" id="QFI37642.1"/>
    </source>
</evidence>
<proteinExistence type="predicted"/>
<dbReference type="AlphaFoldDB" id="A0A5J6WMG1"/>
<sequence length="296" mass="33695">MCKQHITDEQYRSEQQRLLDAIWSDDLSSKPLSNPITHSRHGFSAQGIDIYRRNLLANAQRALSITFPTVFELLDSDVSTDLVKQFLQISPPTQGDWAQWGIDFADFIATTDICADYPYLADCTSLDWSVHCALHGNDQTLAQGSLEILGRCEPEHIFIAFNDNVQLLKTSFPIVEIYDAHDHDNESQRKAALNNANQYLSSALVDHFVMIYRPEFQPHVTRLTSSEGRFTQSLIEGYSLAQSLDAINDRGDKDGNGKEHGEEHDPDFSFQPFSFQDWLVNAIENNLIHYFKESYS</sequence>
<protein>
    <submittedName>
        <fullName evidence="2">DUF2063 domain-containing protein</fullName>
    </submittedName>
</protein>
<keyword evidence="3" id="KW-1185">Reference proteome</keyword>
<evidence type="ECO:0000313" key="3">
    <source>
        <dbReference type="Proteomes" id="UP000327424"/>
    </source>
</evidence>
<dbReference type="Gene3D" id="1.10.150.690">
    <property type="entry name" value="DUF2063"/>
    <property type="match status" value="1"/>
</dbReference>
<dbReference type="RefSeq" id="WP_019440134.1">
    <property type="nucleotide sequence ID" value="NZ_ALOE01000006.1"/>
</dbReference>
<name>A0A5J6WMG1_MORMI</name>